<evidence type="ECO:0000256" key="8">
    <source>
        <dbReference type="ARBA" id="ARBA00023242"/>
    </source>
</evidence>
<feature type="region of interest" description="Disordered" evidence="9">
    <location>
        <begin position="1"/>
        <end position="28"/>
    </location>
</feature>
<comment type="similarity">
    <text evidence="3">Belongs to the ETT1 family.</text>
</comment>
<dbReference type="GO" id="GO:0005634">
    <property type="term" value="C:nucleus"/>
    <property type="evidence" value="ECO:0007669"/>
    <property type="project" value="UniProtKB-SubCell"/>
</dbReference>
<accession>A0A875SCL3</accession>
<evidence type="ECO:0000256" key="3">
    <source>
        <dbReference type="ARBA" id="ARBA00007273"/>
    </source>
</evidence>
<evidence type="ECO:0000256" key="2">
    <source>
        <dbReference type="ARBA" id="ARBA00004123"/>
    </source>
</evidence>
<evidence type="ECO:0000256" key="6">
    <source>
        <dbReference type="ARBA" id="ARBA00023015"/>
    </source>
</evidence>
<evidence type="ECO:0000256" key="7">
    <source>
        <dbReference type="ARBA" id="ARBA00023163"/>
    </source>
</evidence>
<dbReference type="RefSeq" id="XP_038780957.1">
    <property type="nucleotide sequence ID" value="XM_038925029.1"/>
</dbReference>
<dbReference type="OrthoDB" id="5598057at2759"/>
<evidence type="ECO:0000313" key="10">
    <source>
        <dbReference type="EMBL" id="QPG77392.1"/>
    </source>
</evidence>
<gene>
    <name evidence="10" type="ORF">FOA43_004805</name>
</gene>
<organism evidence="10 11">
    <name type="scientific">Eeniella nana</name>
    <name type="common">Yeast</name>
    <name type="synonym">Brettanomyces nanus</name>
    <dbReference type="NCBI Taxonomy" id="13502"/>
    <lineage>
        <taxon>Eukaryota</taxon>
        <taxon>Fungi</taxon>
        <taxon>Dikarya</taxon>
        <taxon>Ascomycota</taxon>
        <taxon>Saccharomycotina</taxon>
        <taxon>Pichiomycetes</taxon>
        <taxon>Pichiales</taxon>
        <taxon>Pichiaceae</taxon>
        <taxon>Brettanomyces</taxon>
    </lineage>
</organism>
<keyword evidence="8" id="KW-0539">Nucleus</keyword>
<protein>
    <recommendedName>
        <fullName evidence="4">Enhancer of translation termination 1</fullName>
    </recommendedName>
</protein>
<proteinExistence type="inferred from homology"/>
<dbReference type="EMBL" id="CP064815">
    <property type="protein sequence ID" value="QPG77392.1"/>
    <property type="molecule type" value="Genomic_DNA"/>
</dbReference>
<dbReference type="GeneID" id="62198205"/>
<evidence type="ECO:0000256" key="5">
    <source>
        <dbReference type="ARBA" id="ARBA00022845"/>
    </source>
</evidence>
<keyword evidence="5" id="KW-0810">Translation regulation</keyword>
<dbReference type="Proteomes" id="UP000662931">
    <property type="component" value="Chromosome 4"/>
</dbReference>
<keyword evidence="6" id="KW-0805">Transcription regulation</keyword>
<evidence type="ECO:0000256" key="1">
    <source>
        <dbReference type="ARBA" id="ARBA00003395"/>
    </source>
</evidence>
<sequence>MGLGRASKAKKQKKEKSPVKEVEDDTDTEDFLTVPLEVGADADDPLSQLSALWKTWLLSDRENELILNGVVNECDRLMRLAAEGGKEKDGETNVKRSPELYAIFGLALADSARFHTEDDENSGTAVKDYFDNAMGRVDNGLDKFGESGLLKFAKSSILMNRIPLEYISHMSFESKSNEYPDVTELLDDALELYREGSKDENVKLGQELWIFEILEAFNDLQEIVRNFGRDQSEEIDSEEEVEEEEMEESGQIVSLLDEHHPLYKLIGKLEKPDYGEFFKDQVSNYLKHTENNKQLKRKVAGKLGLWYLSKAEQAATKYGSGGKAESMDAAIGIIKTCIKHLKEAWSDEDPDSWVDLAEAQITYANLLPVDSKEQEHLYELAEKSLKKANNATHGKYTDILESLHD</sequence>
<dbReference type="AlphaFoldDB" id="A0A875SCL3"/>
<keyword evidence="11" id="KW-1185">Reference proteome</keyword>
<evidence type="ECO:0000256" key="9">
    <source>
        <dbReference type="SAM" id="MobiDB-lite"/>
    </source>
</evidence>
<comment type="function">
    <text evidence="1">Required for correct translation termination and probably involved in regulation of hypoxic gene expression.</text>
</comment>
<evidence type="ECO:0000313" key="11">
    <source>
        <dbReference type="Proteomes" id="UP000662931"/>
    </source>
</evidence>
<dbReference type="GO" id="GO:2000640">
    <property type="term" value="P:positive regulation of SREBP signaling pathway"/>
    <property type="evidence" value="ECO:0007669"/>
    <property type="project" value="TreeGrafter"/>
</dbReference>
<keyword evidence="7" id="KW-0804">Transcription</keyword>
<dbReference type="GO" id="GO:0006417">
    <property type="term" value="P:regulation of translation"/>
    <property type="evidence" value="ECO:0007669"/>
    <property type="project" value="UniProtKB-KW"/>
</dbReference>
<name>A0A875SCL3_EENNA</name>
<evidence type="ECO:0000256" key="4">
    <source>
        <dbReference type="ARBA" id="ARBA00017359"/>
    </source>
</evidence>
<dbReference type="PANTHER" id="PTHR28290:SF1">
    <property type="entry name" value="ENHANCER OF TRANSLATION TERMINATION 1"/>
    <property type="match status" value="1"/>
</dbReference>
<dbReference type="Pfam" id="PF12753">
    <property type="entry name" value="Nro1"/>
    <property type="match status" value="1"/>
</dbReference>
<comment type="subcellular location">
    <subcellularLocation>
        <location evidence="2">Nucleus</location>
    </subcellularLocation>
</comment>
<dbReference type="PANTHER" id="PTHR28290">
    <property type="entry name" value="ENHANCER OF TRANSLATION TERMINATION 1"/>
    <property type="match status" value="1"/>
</dbReference>
<dbReference type="KEGG" id="bnn:FOA43_004805"/>
<reference evidence="10" key="1">
    <citation type="submission" date="2020-10" db="EMBL/GenBank/DDBJ databases">
        <authorList>
            <person name="Roach M.J.R."/>
        </authorList>
    </citation>
    <scope>NUCLEOTIDE SEQUENCE</scope>
    <source>
        <strain evidence="10">CBS 1945</strain>
    </source>
</reference>
<dbReference type="InterPro" id="IPR024318">
    <property type="entry name" value="Nro1/ETT1"/>
</dbReference>